<comment type="caution">
    <text evidence="6">The sequence shown here is derived from an EMBL/GenBank/DDBJ whole genome shotgun (WGS) entry which is preliminary data.</text>
</comment>
<dbReference type="PANTHER" id="PTHR10578">
    <property type="entry name" value="S -2-HYDROXY-ACID OXIDASE-RELATED"/>
    <property type="match status" value="1"/>
</dbReference>
<dbReference type="SUPFAM" id="SSF51395">
    <property type="entry name" value="FMN-linked oxidoreductases"/>
    <property type="match status" value="1"/>
</dbReference>
<dbReference type="AlphaFoldDB" id="A0A921AVP8"/>
<dbReference type="Proteomes" id="UP000698963">
    <property type="component" value="Unassembled WGS sequence"/>
</dbReference>
<evidence type="ECO:0000256" key="1">
    <source>
        <dbReference type="ARBA" id="ARBA00001917"/>
    </source>
</evidence>
<organism evidence="6 7">
    <name type="scientific">Mailhella massiliensis</name>
    <dbReference type="NCBI Taxonomy" id="1903261"/>
    <lineage>
        <taxon>Bacteria</taxon>
        <taxon>Pseudomonadati</taxon>
        <taxon>Thermodesulfobacteriota</taxon>
        <taxon>Desulfovibrionia</taxon>
        <taxon>Desulfovibrionales</taxon>
        <taxon>Desulfovibrionaceae</taxon>
        <taxon>Mailhella</taxon>
    </lineage>
</organism>
<proteinExistence type="predicted"/>
<dbReference type="EMBL" id="DYZA01000121">
    <property type="protein sequence ID" value="HJD97212.1"/>
    <property type="molecule type" value="Genomic_DNA"/>
</dbReference>
<dbReference type="PANTHER" id="PTHR10578:SF107">
    <property type="entry name" value="2-HYDROXYACID OXIDASE 1"/>
    <property type="match status" value="1"/>
</dbReference>
<accession>A0A921AVP8</accession>
<keyword evidence="3" id="KW-0288">FMN</keyword>
<dbReference type="Pfam" id="PF01070">
    <property type="entry name" value="FMN_dh"/>
    <property type="match status" value="1"/>
</dbReference>
<dbReference type="GO" id="GO:0016491">
    <property type="term" value="F:oxidoreductase activity"/>
    <property type="evidence" value="ECO:0007669"/>
    <property type="project" value="UniProtKB-KW"/>
</dbReference>
<feature type="domain" description="FMN hydroxy acid dehydrogenase" evidence="5">
    <location>
        <begin position="1"/>
        <end position="227"/>
    </location>
</feature>
<keyword evidence="4" id="KW-0560">Oxidoreductase</keyword>
<keyword evidence="2" id="KW-0285">Flavoprotein</keyword>
<evidence type="ECO:0000256" key="2">
    <source>
        <dbReference type="ARBA" id="ARBA00022630"/>
    </source>
</evidence>
<dbReference type="InterPro" id="IPR037396">
    <property type="entry name" value="FMN_HAD"/>
</dbReference>
<dbReference type="PROSITE" id="PS51349">
    <property type="entry name" value="FMN_HYDROXY_ACID_DH_2"/>
    <property type="match status" value="1"/>
</dbReference>
<dbReference type="InterPro" id="IPR000262">
    <property type="entry name" value="FMN-dep_DH"/>
</dbReference>
<evidence type="ECO:0000256" key="4">
    <source>
        <dbReference type="ARBA" id="ARBA00023002"/>
    </source>
</evidence>
<gene>
    <name evidence="6" type="ORF">K8W16_06170</name>
</gene>
<evidence type="ECO:0000313" key="7">
    <source>
        <dbReference type="Proteomes" id="UP000698963"/>
    </source>
</evidence>
<reference evidence="6" key="1">
    <citation type="journal article" date="2021" name="PeerJ">
        <title>Extensive microbial diversity within the chicken gut microbiome revealed by metagenomics and culture.</title>
        <authorList>
            <person name="Gilroy R."/>
            <person name="Ravi A."/>
            <person name="Getino M."/>
            <person name="Pursley I."/>
            <person name="Horton D.L."/>
            <person name="Alikhan N.F."/>
            <person name="Baker D."/>
            <person name="Gharbi K."/>
            <person name="Hall N."/>
            <person name="Watson M."/>
            <person name="Adriaenssens E.M."/>
            <person name="Foster-Nyarko E."/>
            <person name="Jarju S."/>
            <person name="Secka A."/>
            <person name="Antonio M."/>
            <person name="Oren A."/>
            <person name="Chaudhuri R.R."/>
            <person name="La Ragione R."/>
            <person name="Hildebrand F."/>
            <person name="Pallen M.J."/>
        </authorList>
    </citation>
    <scope>NUCLEOTIDE SEQUENCE</scope>
    <source>
        <strain evidence="6">ChiGjej2B2-19336</strain>
    </source>
</reference>
<dbReference type="Gene3D" id="3.20.20.70">
    <property type="entry name" value="Aldolase class I"/>
    <property type="match status" value="1"/>
</dbReference>
<comment type="cofactor">
    <cofactor evidence="1">
        <name>FMN</name>
        <dbReference type="ChEBI" id="CHEBI:58210"/>
    </cofactor>
</comment>
<feature type="non-terminal residue" evidence="6">
    <location>
        <position position="1"/>
    </location>
</feature>
<sequence length="227" mass="22958">KAGIIGCGGDGVGSLIPDCAFAAIRKAEGWGIPFIKPWEGDFLWNRLEAATATGCPVVGMDVDAAGLVTLRLQGRPVAPKSAEELAEIARFVHERGAKFMIKGVMTVADARIAIDSGVDALVVSNHGGRVLDGTRGGAEVLPAIASAVGDRIPVLADGGVRSGTDVLKLLALGAKAVLIGRPFSVAAIGGQTDGVAAYVADIKGQLTSAMALTGCADINSVTSDILA</sequence>
<name>A0A921AVP8_9BACT</name>
<evidence type="ECO:0000256" key="3">
    <source>
        <dbReference type="ARBA" id="ARBA00022643"/>
    </source>
</evidence>
<evidence type="ECO:0000259" key="5">
    <source>
        <dbReference type="PROSITE" id="PS51349"/>
    </source>
</evidence>
<dbReference type="InterPro" id="IPR013785">
    <property type="entry name" value="Aldolase_TIM"/>
</dbReference>
<reference evidence="6" key="2">
    <citation type="submission" date="2021-09" db="EMBL/GenBank/DDBJ databases">
        <authorList>
            <person name="Gilroy R."/>
        </authorList>
    </citation>
    <scope>NUCLEOTIDE SEQUENCE</scope>
    <source>
        <strain evidence="6">ChiGjej2B2-19336</strain>
    </source>
</reference>
<protein>
    <submittedName>
        <fullName evidence="6">Alpha-hydroxy-acid oxidizing protein</fullName>
    </submittedName>
</protein>
<evidence type="ECO:0000313" key="6">
    <source>
        <dbReference type="EMBL" id="HJD97212.1"/>
    </source>
</evidence>
<dbReference type="RefSeq" id="WP_304122137.1">
    <property type="nucleotide sequence ID" value="NZ_DYZA01000121.1"/>
</dbReference>